<dbReference type="Pfam" id="PF07893">
    <property type="entry name" value="DUF1668"/>
    <property type="match status" value="1"/>
</dbReference>
<evidence type="ECO:0000313" key="2">
    <source>
        <dbReference type="EMBL" id="CAD6340094.1"/>
    </source>
</evidence>
<dbReference type="InterPro" id="IPR012871">
    <property type="entry name" value="DUF1668_ORYSA"/>
</dbReference>
<dbReference type="OrthoDB" id="673361at2759"/>
<reference evidence="2" key="1">
    <citation type="submission" date="2020-10" db="EMBL/GenBank/DDBJ databases">
        <authorList>
            <person name="Han B."/>
            <person name="Lu T."/>
            <person name="Zhao Q."/>
            <person name="Huang X."/>
            <person name="Zhao Y."/>
        </authorList>
    </citation>
    <scope>NUCLEOTIDE SEQUENCE</scope>
</reference>
<organism evidence="2 3">
    <name type="scientific">Miscanthus lutarioriparius</name>
    <dbReference type="NCBI Taxonomy" id="422564"/>
    <lineage>
        <taxon>Eukaryota</taxon>
        <taxon>Viridiplantae</taxon>
        <taxon>Streptophyta</taxon>
        <taxon>Embryophyta</taxon>
        <taxon>Tracheophyta</taxon>
        <taxon>Spermatophyta</taxon>
        <taxon>Magnoliopsida</taxon>
        <taxon>Liliopsida</taxon>
        <taxon>Poales</taxon>
        <taxon>Poaceae</taxon>
        <taxon>PACMAD clade</taxon>
        <taxon>Panicoideae</taxon>
        <taxon>Andropogonodae</taxon>
        <taxon>Andropogoneae</taxon>
        <taxon>Saccharinae</taxon>
        <taxon>Miscanthus</taxon>
    </lineage>
</organism>
<keyword evidence="3" id="KW-1185">Reference proteome</keyword>
<dbReference type="EMBL" id="CAJGYO010000019">
    <property type="protein sequence ID" value="CAD6340094.1"/>
    <property type="molecule type" value="Genomic_DNA"/>
</dbReference>
<proteinExistence type="predicted"/>
<sequence length="376" mass="39990">MAPKRKKSHGDGKVESQDDSAANPGDTSTSDFAKTVYLVAEHEGEKTAYTVFKVDAAAAAGGTKPPRVHTVAGIPNTARGMSFVSVHSKHGSWIVGVGGGLRAGTIIFDPSTLKMFQGPRFLHPNSDPVLLSLAGEVYALSLRPRVVPVPDIDFEPWFQSLSFNNEVPIGGGVGRTYWFTSYAAVGSSHILLSGVSAQQAQQEEPIVLGTYAFHVVNKTWEKVHAENLPFAGQAMPLGGGGNLFVACPISKENNGATAVSASLFHISIKEASSSTPMSPPSLLIKEFPMPSPSLSIQEFPVKASEGRIFKPLFCPLGKGSFCSIMLGSSLRSRGKPNCPKEDQVILSAFQFENIDAILNACQSAGTDAKNLQVPYK</sequence>
<dbReference type="PANTHER" id="PTHR33085">
    <property type="entry name" value="OS12G0113100 PROTEIN-RELATED"/>
    <property type="match status" value="1"/>
</dbReference>
<comment type="caution">
    <text evidence="2">The sequence shown here is derived from an EMBL/GenBank/DDBJ whole genome shotgun (WGS) entry which is preliminary data.</text>
</comment>
<evidence type="ECO:0000256" key="1">
    <source>
        <dbReference type="SAM" id="MobiDB-lite"/>
    </source>
</evidence>
<feature type="region of interest" description="Disordered" evidence="1">
    <location>
        <begin position="1"/>
        <end position="28"/>
    </location>
</feature>
<evidence type="ECO:0000313" key="3">
    <source>
        <dbReference type="Proteomes" id="UP000604825"/>
    </source>
</evidence>
<gene>
    <name evidence="2" type="ORF">NCGR_LOCUS64192</name>
</gene>
<name>A0A811SD11_9POAL</name>
<dbReference type="AlphaFoldDB" id="A0A811SD11"/>
<dbReference type="PANTHER" id="PTHR33085:SF132">
    <property type="entry name" value="OS02G0198100 PROTEIN"/>
    <property type="match status" value="1"/>
</dbReference>
<accession>A0A811SD11</accession>
<protein>
    <submittedName>
        <fullName evidence="2">Uncharacterized protein</fullName>
    </submittedName>
</protein>
<dbReference type="Proteomes" id="UP000604825">
    <property type="component" value="Unassembled WGS sequence"/>
</dbReference>